<dbReference type="PANTHER" id="PTHR43527">
    <property type="entry name" value="4-DIPHOSPHOCYTIDYL-2-C-METHYL-D-ERYTHRITOL KINASE, CHLOROPLASTIC"/>
    <property type="match status" value="1"/>
</dbReference>
<evidence type="ECO:0000313" key="13">
    <source>
        <dbReference type="EMBL" id="ACL07443.1"/>
    </source>
</evidence>
<gene>
    <name evidence="9" type="primary">ispE</name>
    <name evidence="13" type="ordered locus">DvMF_0486</name>
</gene>
<evidence type="ECO:0000256" key="1">
    <source>
        <dbReference type="ARBA" id="ARBA00009684"/>
    </source>
</evidence>
<keyword evidence="5 9" id="KW-0547">Nucleotide-binding</keyword>
<protein>
    <recommendedName>
        <fullName evidence="3 9">4-diphosphocytidyl-2-C-methyl-D-erythritol kinase</fullName>
        <shortName evidence="9">CMK</shortName>
        <ecNumber evidence="2 9">2.7.1.148</ecNumber>
    </recommendedName>
    <alternativeName>
        <fullName evidence="8 9">4-(cytidine-5'-diphospho)-2-C-methyl-D-erythritol kinase</fullName>
    </alternativeName>
</protein>
<keyword evidence="4 9" id="KW-0808">Transferase</keyword>
<dbReference type="STRING" id="883.DvMF_0486"/>
<dbReference type="eggNOG" id="COG1947">
    <property type="taxonomic scope" value="Bacteria"/>
</dbReference>
<dbReference type="AlphaFoldDB" id="B8DKL4"/>
<keyword evidence="7 9" id="KW-0067">ATP-binding</keyword>
<dbReference type="UniPathway" id="UPA00056">
    <property type="reaction ID" value="UER00094"/>
</dbReference>
<dbReference type="HOGENOM" id="CLU_053057_1_1_7"/>
<dbReference type="InterPro" id="IPR036554">
    <property type="entry name" value="GHMP_kinase_C_sf"/>
</dbReference>
<evidence type="ECO:0000256" key="7">
    <source>
        <dbReference type="ARBA" id="ARBA00022840"/>
    </source>
</evidence>
<evidence type="ECO:0000259" key="12">
    <source>
        <dbReference type="Pfam" id="PF08544"/>
    </source>
</evidence>
<feature type="active site" evidence="9">
    <location>
        <position position="19"/>
    </location>
</feature>
<dbReference type="Gene3D" id="3.30.70.890">
    <property type="entry name" value="GHMP kinase, C-terminal domain"/>
    <property type="match status" value="1"/>
</dbReference>
<evidence type="ECO:0000256" key="3">
    <source>
        <dbReference type="ARBA" id="ARBA00017473"/>
    </source>
</evidence>
<dbReference type="InterPro" id="IPR004424">
    <property type="entry name" value="IspE"/>
</dbReference>
<dbReference type="Pfam" id="PF08544">
    <property type="entry name" value="GHMP_kinases_C"/>
    <property type="match status" value="1"/>
</dbReference>
<dbReference type="PANTHER" id="PTHR43527:SF2">
    <property type="entry name" value="4-DIPHOSPHOCYTIDYL-2-C-METHYL-D-ERYTHRITOL KINASE, CHLOROPLASTIC"/>
    <property type="match status" value="1"/>
</dbReference>
<dbReference type="HAMAP" id="MF_00061">
    <property type="entry name" value="IspE"/>
    <property type="match status" value="1"/>
</dbReference>
<dbReference type="GO" id="GO:0016114">
    <property type="term" value="P:terpenoid biosynthetic process"/>
    <property type="evidence" value="ECO:0007669"/>
    <property type="project" value="UniProtKB-UniRule"/>
</dbReference>
<comment type="similarity">
    <text evidence="1 9">Belongs to the GHMP kinase family. IspE subfamily.</text>
</comment>
<evidence type="ECO:0000256" key="10">
    <source>
        <dbReference type="SAM" id="MobiDB-lite"/>
    </source>
</evidence>
<evidence type="ECO:0000256" key="5">
    <source>
        <dbReference type="ARBA" id="ARBA00022741"/>
    </source>
</evidence>
<dbReference type="SUPFAM" id="SSF55060">
    <property type="entry name" value="GHMP Kinase, C-terminal domain"/>
    <property type="match status" value="1"/>
</dbReference>
<proteinExistence type="inferred from homology"/>
<dbReference type="GO" id="GO:0050515">
    <property type="term" value="F:4-(cytidine 5'-diphospho)-2-C-methyl-D-erythritol kinase activity"/>
    <property type="evidence" value="ECO:0007669"/>
    <property type="project" value="UniProtKB-UniRule"/>
</dbReference>
<dbReference type="PIRSF" id="PIRSF010376">
    <property type="entry name" value="IspE"/>
    <property type="match status" value="1"/>
</dbReference>
<keyword evidence="6 9" id="KW-0418">Kinase</keyword>
<dbReference type="Pfam" id="PF00288">
    <property type="entry name" value="GHMP_kinases_N"/>
    <property type="match status" value="1"/>
</dbReference>
<dbReference type="GO" id="GO:0005524">
    <property type="term" value="F:ATP binding"/>
    <property type="evidence" value="ECO:0007669"/>
    <property type="project" value="UniProtKB-UniRule"/>
</dbReference>
<feature type="region of interest" description="Disordered" evidence="10">
    <location>
        <begin position="213"/>
        <end position="232"/>
    </location>
</feature>
<sequence length="329" mass="34631">MSTHATPAPGVVTLHAGCKVNLYLRITGVRPDGYHELDTLFLPLPEPCDLLHVSPRAEAGIVFTCTEPDVDPARNTVVTAYERFAAATGFRPGLAVHLEKHIPHGAGLGGGSADAAVLLRHLAALCAQQAPGAAPTPEALRAMAAGVGADVPFFLMDGPARASGIGVVLTPLAPGELADLGLAGMHLVLACPPVRVSTPWAYRAWDAANVTTPDDNAQTSTRTSAQNSARMMTGQSAKSLRPCLTSESLEDRNPLSRGPWLTNSFEPVVFQTHATLRRTKEFLLRRGGCAALMSGSGASLFALFRKHGTARDVAEALRNDNIAAFLHAL</sequence>
<organism evidence="13">
    <name type="scientific">Nitratidesulfovibrio vulgaris (strain DSM 19637 / Miyazaki F)</name>
    <name type="common">Desulfovibrio vulgaris</name>
    <dbReference type="NCBI Taxonomy" id="883"/>
    <lineage>
        <taxon>Bacteria</taxon>
        <taxon>Pseudomonadati</taxon>
        <taxon>Thermodesulfobacteriota</taxon>
        <taxon>Desulfovibrionia</taxon>
        <taxon>Desulfovibrionales</taxon>
        <taxon>Desulfovibrionaceae</taxon>
        <taxon>Nitratidesulfovibrio</taxon>
    </lineage>
</organism>
<comment type="catalytic activity">
    <reaction evidence="9">
        <text>4-CDP-2-C-methyl-D-erythritol + ATP = 4-CDP-2-C-methyl-D-erythritol 2-phosphate + ADP + H(+)</text>
        <dbReference type="Rhea" id="RHEA:18437"/>
        <dbReference type="ChEBI" id="CHEBI:15378"/>
        <dbReference type="ChEBI" id="CHEBI:30616"/>
        <dbReference type="ChEBI" id="CHEBI:57823"/>
        <dbReference type="ChEBI" id="CHEBI:57919"/>
        <dbReference type="ChEBI" id="CHEBI:456216"/>
        <dbReference type="EC" id="2.7.1.148"/>
    </reaction>
</comment>
<feature type="binding site" evidence="9">
    <location>
        <begin position="103"/>
        <end position="113"/>
    </location>
    <ligand>
        <name>ATP</name>
        <dbReference type="ChEBI" id="CHEBI:30616"/>
    </ligand>
</feature>
<evidence type="ECO:0000256" key="9">
    <source>
        <dbReference type="HAMAP-Rule" id="MF_00061"/>
    </source>
</evidence>
<dbReference type="NCBIfam" id="TIGR00154">
    <property type="entry name" value="ispE"/>
    <property type="match status" value="1"/>
</dbReference>
<evidence type="ECO:0000256" key="2">
    <source>
        <dbReference type="ARBA" id="ARBA00012052"/>
    </source>
</evidence>
<dbReference type="OrthoDB" id="9809438at2"/>
<evidence type="ECO:0000259" key="11">
    <source>
        <dbReference type="Pfam" id="PF00288"/>
    </source>
</evidence>
<accession>B8DKL4</accession>
<evidence type="ECO:0000256" key="4">
    <source>
        <dbReference type="ARBA" id="ARBA00022679"/>
    </source>
</evidence>
<dbReference type="InterPro" id="IPR013750">
    <property type="entry name" value="GHMP_kinase_C_dom"/>
</dbReference>
<dbReference type="Gene3D" id="3.30.230.10">
    <property type="match status" value="1"/>
</dbReference>
<dbReference type="EMBL" id="CP001197">
    <property type="protein sequence ID" value="ACL07443.1"/>
    <property type="molecule type" value="Genomic_DNA"/>
</dbReference>
<feature type="domain" description="GHMP kinase C-terminal" evidence="12">
    <location>
        <begin position="258"/>
        <end position="319"/>
    </location>
</feature>
<dbReference type="InterPro" id="IPR014721">
    <property type="entry name" value="Ribsml_uS5_D2-typ_fold_subgr"/>
</dbReference>
<feature type="domain" description="GHMP kinase N-terminal" evidence="11">
    <location>
        <begin position="75"/>
        <end position="158"/>
    </location>
</feature>
<dbReference type="SUPFAM" id="SSF54211">
    <property type="entry name" value="Ribosomal protein S5 domain 2-like"/>
    <property type="match status" value="1"/>
</dbReference>
<dbReference type="InterPro" id="IPR006204">
    <property type="entry name" value="GHMP_kinase_N_dom"/>
</dbReference>
<dbReference type="KEGG" id="dvm:DvMF_0486"/>
<keyword evidence="9" id="KW-0414">Isoprene biosynthesis</keyword>
<comment type="function">
    <text evidence="9">Catalyzes the phosphorylation of the position 2 hydroxy group of 4-diphosphocytidyl-2C-methyl-D-erythritol.</text>
</comment>
<feature type="active site" evidence="9">
    <location>
        <position position="150"/>
    </location>
</feature>
<evidence type="ECO:0000256" key="8">
    <source>
        <dbReference type="ARBA" id="ARBA00032554"/>
    </source>
</evidence>
<reference evidence="13" key="1">
    <citation type="submission" date="2008-10" db="EMBL/GenBank/DDBJ databases">
        <title>Complete sequence of Desulfovibrio vulgaris str. 'Miyazaki F'.</title>
        <authorList>
            <person name="Lucas S."/>
            <person name="Copeland A."/>
            <person name="Lapidus A."/>
            <person name="Glavina del Rio T."/>
            <person name="Dalin E."/>
            <person name="Tice H."/>
            <person name="Bruce D."/>
            <person name="Goodwin L."/>
            <person name="Pitluck S."/>
            <person name="Sims D."/>
            <person name="Brettin T."/>
            <person name="Detter J.C."/>
            <person name="Han C."/>
            <person name="Larimer F."/>
            <person name="Land M."/>
            <person name="Hauser L."/>
            <person name="Kyrpides N."/>
            <person name="Mikhailova N."/>
            <person name="Hazen T.C."/>
            <person name="Richardson P."/>
        </authorList>
    </citation>
    <scope>NUCLEOTIDE SEQUENCE</scope>
    <source>
        <strain evidence="13">Miyazaki F</strain>
    </source>
</reference>
<dbReference type="GO" id="GO:0019288">
    <property type="term" value="P:isopentenyl diphosphate biosynthetic process, methylerythritol 4-phosphate pathway"/>
    <property type="evidence" value="ECO:0007669"/>
    <property type="project" value="UniProtKB-UniRule"/>
</dbReference>
<dbReference type="EC" id="2.7.1.148" evidence="2 9"/>
<dbReference type="InterPro" id="IPR020568">
    <property type="entry name" value="Ribosomal_Su5_D2-typ_SF"/>
</dbReference>
<name>B8DKL4_NITV9</name>
<comment type="pathway">
    <text evidence="9">Isoprenoid biosynthesis; isopentenyl diphosphate biosynthesis via DXP pathway; isopentenyl diphosphate from 1-deoxy-D-xylulose 5-phosphate: step 3/6.</text>
</comment>
<evidence type="ECO:0000256" key="6">
    <source>
        <dbReference type="ARBA" id="ARBA00022777"/>
    </source>
</evidence>